<organism evidence="4 5">
    <name type="scientific">Actinomadura luzonensis</name>
    <dbReference type="NCBI Taxonomy" id="2805427"/>
    <lineage>
        <taxon>Bacteria</taxon>
        <taxon>Bacillati</taxon>
        <taxon>Actinomycetota</taxon>
        <taxon>Actinomycetes</taxon>
        <taxon>Streptosporangiales</taxon>
        <taxon>Thermomonosporaceae</taxon>
        <taxon>Actinomadura</taxon>
    </lineage>
</organism>
<dbReference type="Pfam" id="PF01155">
    <property type="entry name" value="HypA"/>
    <property type="match status" value="1"/>
</dbReference>
<keyword evidence="5" id="KW-1185">Reference proteome</keyword>
<dbReference type="Gene3D" id="3.30.2320.80">
    <property type="match status" value="1"/>
</dbReference>
<gene>
    <name evidence="4" type="ORF">MF672_024615</name>
</gene>
<evidence type="ECO:0000256" key="1">
    <source>
        <dbReference type="ARBA" id="ARBA00022596"/>
    </source>
</evidence>
<evidence type="ECO:0000313" key="5">
    <source>
        <dbReference type="Proteomes" id="UP001317259"/>
    </source>
</evidence>
<keyword evidence="3" id="KW-0862">Zinc</keyword>
<evidence type="ECO:0000313" key="4">
    <source>
        <dbReference type="EMBL" id="MCK2216950.1"/>
    </source>
</evidence>
<dbReference type="InterPro" id="IPR000688">
    <property type="entry name" value="HypA/HybF"/>
</dbReference>
<sequence length="110" mass="11165">MHETGLIRAAVAAVVTAAGGRRVLHVTLALGPGVGPDAAEQAWRQAAAGGPAEGARLAWRRARDGLACLGCGRDYPGDRLTRCPDCGGDGLVVSPAPEVEIVTWTAAPPS</sequence>
<dbReference type="RefSeq" id="WP_242380241.1">
    <property type="nucleotide sequence ID" value="NZ_JAKRKC020000001.1"/>
</dbReference>
<evidence type="ECO:0000256" key="2">
    <source>
        <dbReference type="ARBA" id="ARBA00022723"/>
    </source>
</evidence>
<comment type="caution">
    <text evidence="4">The sequence shown here is derived from an EMBL/GenBank/DDBJ whole genome shotgun (WGS) entry which is preliminary data.</text>
</comment>
<name>A0ABT0FX74_9ACTN</name>
<dbReference type="EMBL" id="JAKRKC020000001">
    <property type="protein sequence ID" value="MCK2216950.1"/>
    <property type="molecule type" value="Genomic_DNA"/>
</dbReference>
<proteinExistence type="predicted"/>
<keyword evidence="1" id="KW-0533">Nickel</keyword>
<protein>
    <submittedName>
        <fullName evidence="4">Hydrogenase maturation nickel metallochaperone HypA</fullName>
    </submittedName>
</protein>
<dbReference type="Proteomes" id="UP001317259">
    <property type="component" value="Unassembled WGS sequence"/>
</dbReference>
<evidence type="ECO:0000256" key="3">
    <source>
        <dbReference type="ARBA" id="ARBA00022833"/>
    </source>
</evidence>
<accession>A0ABT0FX74</accession>
<keyword evidence="2" id="KW-0479">Metal-binding</keyword>
<reference evidence="4 5" key="1">
    <citation type="submission" date="2022-04" db="EMBL/GenBank/DDBJ databases">
        <title>Genome draft of Actinomadura sp. ATCC 31491.</title>
        <authorList>
            <person name="Shi X."/>
            <person name="Du Y."/>
        </authorList>
    </citation>
    <scope>NUCLEOTIDE SEQUENCE [LARGE SCALE GENOMIC DNA]</scope>
    <source>
        <strain evidence="4 5">ATCC 31491</strain>
    </source>
</reference>